<evidence type="ECO:0000313" key="1">
    <source>
        <dbReference type="EMBL" id="TCL22628.1"/>
    </source>
</evidence>
<protein>
    <submittedName>
        <fullName evidence="1">DUF3037 family protein</fullName>
    </submittedName>
</protein>
<name>A0A4R1PFW6_9GAMM</name>
<dbReference type="AlphaFoldDB" id="A0A4R1PFW6"/>
<sequence length="294" mass="33403">MSSSARLRSRLIEQQPKPQLITGRWRSISLCLDEDAGEFFNVGVLFTHDEQVEVRMLDNFDRLKCLFDGRIDFDELFRTLHEIEVAILHNGPELLDELGSTIRLGAPLYASGFSAKEVLDEFFADVVTLGRPKRGAREVAFRYQSTLKLRNSIFNFMKQRMHAQATRIIQQSRYELTVGSGHRLEIDIPLMSAVASGSIVSGWYKNPLVVKNNLLQASADLNLIRSNTERDQAVISILVPDRESGLTSKEYEKLVEITRKQLERIRAMGIEVIEASSALELAELTIDWWSNCCI</sequence>
<organism evidence="1 2">
    <name type="scientific">Azotobacter chroococcum</name>
    <dbReference type="NCBI Taxonomy" id="353"/>
    <lineage>
        <taxon>Bacteria</taxon>
        <taxon>Pseudomonadati</taxon>
        <taxon>Pseudomonadota</taxon>
        <taxon>Gammaproteobacteria</taxon>
        <taxon>Pseudomonadales</taxon>
        <taxon>Pseudomonadaceae</taxon>
        <taxon>Azotobacter</taxon>
    </lineage>
</organism>
<comment type="caution">
    <text evidence="1">The sequence shown here is derived from an EMBL/GenBank/DDBJ whole genome shotgun (WGS) entry which is preliminary data.</text>
</comment>
<gene>
    <name evidence="1" type="ORF">EV691_1304</name>
</gene>
<dbReference type="RefSeq" id="WP_131298630.1">
    <property type="nucleotide sequence ID" value="NZ_JBHLST010000036.1"/>
</dbReference>
<evidence type="ECO:0000313" key="2">
    <source>
        <dbReference type="Proteomes" id="UP000295169"/>
    </source>
</evidence>
<proteinExistence type="predicted"/>
<dbReference type="Proteomes" id="UP000295169">
    <property type="component" value="Unassembled WGS sequence"/>
</dbReference>
<reference evidence="1 2" key="1">
    <citation type="submission" date="2019-03" db="EMBL/GenBank/DDBJ databases">
        <title>Genomic Encyclopedia of Type Strains, Phase IV (KMG-IV): sequencing the most valuable type-strain genomes for metagenomic binning, comparative biology and taxonomic classification.</title>
        <authorList>
            <person name="Goeker M."/>
        </authorList>
    </citation>
    <scope>NUCLEOTIDE SEQUENCE [LARGE SCALE GENOMIC DNA]</scope>
    <source>
        <strain evidence="1 2">DSM 2286</strain>
    </source>
</reference>
<dbReference type="EMBL" id="SMMU01000030">
    <property type="protein sequence ID" value="TCL22628.1"/>
    <property type="molecule type" value="Genomic_DNA"/>
</dbReference>
<accession>A0A4R1PFW6</accession>